<dbReference type="Proteomes" id="UP000028058">
    <property type="component" value="Unassembled WGS sequence"/>
</dbReference>
<accession>A0A3M8F702</accession>
<name>A0A3M8F702_9ACTN</name>
<organism evidence="3 4">
    <name type="scientific">Streptomyces xinghaiensis</name>
    <dbReference type="NCBI Taxonomy" id="1038928"/>
    <lineage>
        <taxon>Bacteria</taxon>
        <taxon>Bacillati</taxon>
        <taxon>Actinomycetota</taxon>
        <taxon>Actinomycetes</taxon>
        <taxon>Kitasatosporales</taxon>
        <taxon>Streptomycetaceae</taxon>
        <taxon>Streptomyces</taxon>
    </lineage>
</organism>
<dbReference type="SUPFAM" id="SSF51735">
    <property type="entry name" value="NAD(P)-binding Rossmann-fold domains"/>
    <property type="match status" value="1"/>
</dbReference>
<evidence type="ECO:0000313" key="4">
    <source>
        <dbReference type="Proteomes" id="UP000028058"/>
    </source>
</evidence>
<comment type="caution">
    <text evidence="3">The sequence shown here is derived from an EMBL/GenBank/DDBJ whole genome shotgun (WGS) entry which is preliminary data.</text>
</comment>
<dbReference type="InterPro" id="IPR041694">
    <property type="entry name" value="ADH_N_2"/>
</dbReference>
<dbReference type="InterPro" id="IPR020843">
    <property type="entry name" value="ER"/>
</dbReference>
<dbReference type="OrthoDB" id="9805663at2"/>
<reference evidence="3 4" key="1">
    <citation type="journal article" date="2014" name="Genome Announc.">
        <title>Draft Genome Sequence of Streptomyces fradiae ATCC 19609, a Strain Highly Sensitive to Antibiotics.</title>
        <authorList>
            <person name="Bekker O.B."/>
            <person name="Klimina K.M."/>
            <person name="Vatlin A.A."/>
            <person name="Zakharevich N.V."/>
            <person name="Kasianov A.S."/>
            <person name="Danilenko V.N."/>
        </authorList>
    </citation>
    <scope>NUCLEOTIDE SEQUENCE [LARGE SCALE GENOMIC DNA]</scope>
    <source>
        <strain evidence="3 4">ATCC 19609</strain>
    </source>
</reference>
<dbReference type="InterPro" id="IPR045010">
    <property type="entry name" value="MDR_fam"/>
</dbReference>
<dbReference type="Gene3D" id="3.40.50.720">
    <property type="entry name" value="NAD(P)-binding Rossmann-like Domain"/>
    <property type="match status" value="1"/>
</dbReference>
<dbReference type="Gene3D" id="3.90.180.10">
    <property type="entry name" value="Medium-chain alcohol dehydrogenases, catalytic domain"/>
    <property type="match status" value="1"/>
</dbReference>
<dbReference type="InterPro" id="IPR013149">
    <property type="entry name" value="ADH-like_C"/>
</dbReference>
<dbReference type="SUPFAM" id="SSF50129">
    <property type="entry name" value="GroES-like"/>
    <property type="match status" value="1"/>
</dbReference>
<proteinExistence type="predicted"/>
<evidence type="ECO:0000256" key="1">
    <source>
        <dbReference type="ARBA" id="ARBA00023002"/>
    </source>
</evidence>
<dbReference type="EMBL" id="JNAD02000002">
    <property type="protein sequence ID" value="RKM97962.1"/>
    <property type="molecule type" value="Genomic_DNA"/>
</dbReference>
<evidence type="ECO:0000313" key="3">
    <source>
        <dbReference type="EMBL" id="RKM97962.1"/>
    </source>
</evidence>
<dbReference type="SMR" id="A0A3M8F702"/>
<dbReference type="InterPro" id="IPR036291">
    <property type="entry name" value="NAD(P)-bd_dom_sf"/>
</dbReference>
<sequence>MTYEPVPATHREVRLARRPSGAPAPGDLEVVEAPLPEGEVLVRNEWMLMASAYRELMKERPGLPLPPFPVGEAPTGRTVGTVVRSQDPAVPVGALVEHFQGWREYAAGPGGAFAVRDRDLLPGPEYFLSNGPTAWLGMAGMAEAGPGDVVFVSGATSGVGSVAGQIAKARGARRVIGSAGSKEKAEYLVEELGFDAAFDRHDGPALDLLRELAPDGIDVFFDNTGGEQFEAAVQLARPGARFALCGALAGQNGDDTSAGRPRLDLLTAISRQLVLRPFACFHTPDQIDGWNRQFAQWLDEGRFVYPRTVVEGGVAGAPQALFDLLDRKFYGNVLLRLTGGTDRIDEGGSR</sequence>
<gene>
    <name evidence="3" type="ORF">SFRA_005320</name>
</gene>
<dbReference type="SMART" id="SM00829">
    <property type="entry name" value="PKS_ER"/>
    <property type="match status" value="1"/>
</dbReference>
<dbReference type="Pfam" id="PF16884">
    <property type="entry name" value="ADH_N_2"/>
    <property type="match status" value="1"/>
</dbReference>
<evidence type="ECO:0000259" key="2">
    <source>
        <dbReference type="SMART" id="SM00829"/>
    </source>
</evidence>
<keyword evidence="4" id="KW-1185">Reference proteome</keyword>
<dbReference type="PANTHER" id="PTHR43205">
    <property type="entry name" value="PROSTAGLANDIN REDUCTASE"/>
    <property type="match status" value="1"/>
</dbReference>
<feature type="domain" description="Enoyl reductase (ER)" evidence="2">
    <location>
        <begin position="26"/>
        <end position="335"/>
    </location>
</feature>
<protein>
    <submittedName>
        <fullName evidence="3">NADP-dependent oxidoreductase</fullName>
    </submittedName>
</protein>
<dbReference type="InterPro" id="IPR011032">
    <property type="entry name" value="GroES-like_sf"/>
</dbReference>
<dbReference type="CDD" id="cd05288">
    <property type="entry name" value="PGDH"/>
    <property type="match status" value="1"/>
</dbReference>
<keyword evidence="1" id="KW-0560">Oxidoreductase</keyword>
<dbReference type="Pfam" id="PF00107">
    <property type="entry name" value="ADH_zinc_N"/>
    <property type="match status" value="1"/>
</dbReference>
<dbReference type="PANTHER" id="PTHR43205:SF7">
    <property type="entry name" value="PROSTAGLANDIN REDUCTASE 1"/>
    <property type="match status" value="1"/>
</dbReference>
<dbReference type="RefSeq" id="WP_050363827.1">
    <property type="nucleotide sequence ID" value="NZ_CP134822.1"/>
</dbReference>
<dbReference type="AlphaFoldDB" id="A0A3M8F702"/>
<dbReference type="GO" id="GO:0016628">
    <property type="term" value="F:oxidoreductase activity, acting on the CH-CH group of donors, NAD or NADP as acceptor"/>
    <property type="evidence" value="ECO:0007669"/>
    <property type="project" value="InterPro"/>
</dbReference>